<proteinExistence type="predicted"/>
<dbReference type="KEGG" id="maes:Ga0123461_0592"/>
<dbReference type="AlphaFoldDB" id="A0A2K8KW14"/>
<dbReference type="Proteomes" id="UP000231701">
    <property type="component" value="Chromosome"/>
</dbReference>
<keyword evidence="2" id="KW-1185">Reference proteome</keyword>
<protein>
    <recommendedName>
        <fullName evidence="3">PilZ domain-containing protein</fullName>
    </recommendedName>
</protein>
<gene>
    <name evidence="1" type="ORF">Ga0123461_0592</name>
</gene>
<evidence type="ECO:0000313" key="1">
    <source>
        <dbReference type="EMBL" id="ATX79027.1"/>
    </source>
</evidence>
<dbReference type="EMBL" id="CP018799">
    <property type="protein sequence ID" value="ATX79027.1"/>
    <property type="molecule type" value="Genomic_DNA"/>
</dbReference>
<dbReference type="OrthoDB" id="9843769at2"/>
<evidence type="ECO:0000313" key="2">
    <source>
        <dbReference type="Proteomes" id="UP000231701"/>
    </source>
</evidence>
<reference evidence="1 2" key="1">
    <citation type="submission" date="2016-12" db="EMBL/GenBank/DDBJ databases">
        <title>Isolation and genomic insights into novel planktonic Zetaproteobacteria from stratified waters of the Chesapeake Bay.</title>
        <authorList>
            <person name="McAllister S.M."/>
            <person name="Kato S."/>
            <person name="Chan C.S."/>
            <person name="Chiu B.K."/>
            <person name="Field E.K."/>
        </authorList>
    </citation>
    <scope>NUCLEOTIDE SEQUENCE [LARGE SCALE GENOMIC DNA]</scope>
    <source>
        <strain evidence="1 2">CP-5</strain>
    </source>
</reference>
<name>A0A2K8KW14_MARES</name>
<accession>A0A2K8KW14</accession>
<sequence length="99" mass="11179">MGAEKRKEKRLITRDLLKGELYHPATCQYFIVEKVRDVSSMGIGLNINGYLRQGEQIRLGFKHGRSHLQMYGYVAWCSSSAVESSDDKTSASFMMGISL</sequence>
<dbReference type="RefSeq" id="WP_100276969.1">
    <property type="nucleotide sequence ID" value="NZ_CP018799.1"/>
</dbReference>
<evidence type="ECO:0008006" key="3">
    <source>
        <dbReference type="Google" id="ProtNLM"/>
    </source>
</evidence>
<organism evidence="1 2">
    <name type="scientific">Mariprofundus aestuarium</name>
    <dbReference type="NCBI Taxonomy" id="1921086"/>
    <lineage>
        <taxon>Bacteria</taxon>
        <taxon>Pseudomonadati</taxon>
        <taxon>Pseudomonadota</taxon>
        <taxon>Candidatius Mariprofundia</taxon>
        <taxon>Mariprofundales</taxon>
        <taxon>Mariprofundaceae</taxon>
        <taxon>Mariprofundus</taxon>
    </lineage>
</organism>